<dbReference type="OMA" id="CKLIIDW"/>
<sequence length="519" mass="57045">MLILEPLLATLAGGLSLLMLFRRIRASRPSLTPKSVALVVLGDIGRSPRMLYHAQSFARHGYTTHIVAYRGSTPPKDLADDPHVRFVYLETPAAWVSSLPRPLFVLFLPLKVAAGAWSLLRALIAIPVAPAFLFVQNPPAIPTLAIVKVAALVRGSRVIIDWHNTGYSVLALRLGERHPVVRLAKFLELLFGRSAHLHVCVSDAMKAQLVDEAKLRGRVVTFHDRPPAAFRRQTDQEAHELFRRLPVLSSITFPSTTLRSPHPGGTLFTTPTGHLASPRPAILVSATSWTLDEDFSILLAALSTYERAAASLATGEGAVPPVLRLAETGTRRERRLPPVVVLVTGKGAAKKAFEREVERRERSEGWEWVRVRTAWLEREDYPRLLGSADLGVSLHTSTSGIDLPMKVVDMFGCGLPVVALDFPCVGELVQDGINGRTFRDADDLADRLITLLQAHPQPFPSDLDVLRAGIAEAHYGAPVARRDEGMHVDGEGEDERAALARWGSWEESWDRIVKPLLAP</sequence>
<comment type="pathway">
    <text evidence="2">Protein modification; protein glycosylation.</text>
</comment>
<keyword evidence="6 12" id="KW-0808">Transferase</keyword>
<evidence type="ECO:0000256" key="3">
    <source>
        <dbReference type="ARBA" id="ARBA00012611"/>
    </source>
</evidence>
<evidence type="ECO:0000256" key="5">
    <source>
        <dbReference type="ARBA" id="ARBA00022676"/>
    </source>
</evidence>
<dbReference type="PANTHER" id="PTHR13036:SF0">
    <property type="entry name" value="CHITOBIOSYLDIPHOSPHODOLICHOL BETA-MANNOSYLTRANSFERASE"/>
    <property type="match status" value="1"/>
</dbReference>
<evidence type="ECO:0000256" key="7">
    <source>
        <dbReference type="ARBA" id="ARBA00022692"/>
    </source>
</evidence>
<keyword evidence="7" id="KW-0812">Transmembrane</keyword>
<dbReference type="Pfam" id="PF13692">
    <property type="entry name" value="Glyco_trans_1_4"/>
    <property type="match status" value="1"/>
</dbReference>
<accession>A0A0P9EWL9</accession>
<evidence type="ECO:0000256" key="2">
    <source>
        <dbReference type="ARBA" id="ARBA00004922"/>
    </source>
</evidence>
<dbReference type="GeneID" id="28978000"/>
<evidence type="ECO:0000313" key="13">
    <source>
        <dbReference type="Proteomes" id="UP000053890"/>
    </source>
</evidence>
<dbReference type="STRING" id="578459.A0A0P9EWL9"/>
<name>A0A0P9EWL9_RHOGW</name>
<evidence type="ECO:0000256" key="6">
    <source>
        <dbReference type="ARBA" id="ARBA00022679"/>
    </source>
</evidence>
<dbReference type="InterPro" id="IPR026051">
    <property type="entry name" value="ALG1-like"/>
</dbReference>
<dbReference type="Gene3D" id="3.40.50.2000">
    <property type="entry name" value="Glycogen Phosphorylase B"/>
    <property type="match status" value="1"/>
</dbReference>
<dbReference type="PANTHER" id="PTHR13036">
    <property type="entry name" value="BETA1,4 MANNOSYLTRANSFERASE"/>
    <property type="match status" value="1"/>
</dbReference>
<evidence type="ECO:0000256" key="9">
    <source>
        <dbReference type="ARBA" id="ARBA00022989"/>
    </source>
</evidence>
<keyword evidence="9" id="KW-1133">Transmembrane helix</keyword>
<evidence type="ECO:0000256" key="4">
    <source>
        <dbReference type="ARBA" id="ARBA00015841"/>
    </source>
</evidence>
<keyword evidence="13" id="KW-1185">Reference proteome</keyword>
<gene>
    <name evidence="12" type="ORF">RHOBADRAFT_54894</name>
</gene>
<evidence type="ECO:0000256" key="10">
    <source>
        <dbReference type="ARBA" id="ARBA00023136"/>
    </source>
</evidence>
<organism evidence="12 13">
    <name type="scientific">Rhodotorula graminis (strain WP1)</name>
    <dbReference type="NCBI Taxonomy" id="578459"/>
    <lineage>
        <taxon>Eukaryota</taxon>
        <taxon>Fungi</taxon>
        <taxon>Dikarya</taxon>
        <taxon>Basidiomycota</taxon>
        <taxon>Pucciniomycotina</taxon>
        <taxon>Microbotryomycetes</taxon>
        <taxon>Sporidiobolales</taxon>
        <taxon>Sporidiobolaceae</taxon>
        <taxon>Rhodotorula</taxon>
    </lineage>
</organism>
<dbReference type="EMBL" id="KQ474082">
    <property type="protein sequence ID" value="KPV73700.1"/>
    <property type="molecule type" value="Genomic_DNA"/>
</dbReference>
<dbReference type="RefSeq" id="XP_018269749.1">
    <property type="nucleotide sequence ID" value="XM_018417552.1"/>
</dbReference>
<evidence type="ECO:0000313" key="12">
    <source>
        <dbReference type="EMBL" id="KPV73700.1"/>
    </source>
</evidence>
<keyword evidence="5" id="KW-0328">Glycosyltransferase</keyword>
<evidence type="ECO:0000256" key="11">
    <source>
        <dbReference type="ARBA" id="ARBA00024899"/>
    </source>
</evidence>
<dbReference type="SUPFAM" id="SSF53756">
    <property type="entry name" value="UDP-Glycosyltransferase/glycogen phosphorylase"/>
    <property type="match status" value="2"/>
</dbReference>
<evidence type="ECO:0000256" key="1">
    <source>
        <dbReference type="ARBA" id="ARBA00004389"/>
    </source>
</evidence>
<reference evidence="12 13" key="1">
    <citation type="journal article" date="2015" name="Front. Microbiol.">
        <title>Genome sequence of the plant growth promoting endophytic yeast Rhodotorula graminis WP1.</title>
        <authorList>
            <person name="Firrincieli A."/>
            <person name="Otillar R."/>
            <person name="Salamov A."/>
            <person name="Schmutz J."/>
            <person name="Khan Z."/>
            <person name="Redman R.S."/>
            <person name="Fleck N.D."/>
            <person name="Lindquist E."/>
            <person name="Grigoriev I.V."/>
            <person name="Doty S.L."/>
        </authorList>
    </citation>
    <scope>NUCLEOTIDE SEQUENCE [LARGE SCALE GENOMIC DNA]</scope>
    <source>
        <strain evidence="12 13">WP1</strain>
    </source>
</reference>
<comment type="function">
    <text evidence="11">Participates in the formation of the lipid-linked precursor oligosaccharide for N-glycosylation. Involved in assembling the dolichol-pyrophosphate-GlcNAc(2)-Man(5) intermediate on the cytoplasmic surface of the ER.</text>
</comment>
<keyword evidence="8" id="KW-0256">Endoplasmic reticulum</keyword>
<protein>
    <recommendedName>
        <fullName evidence="4">Chitobiosyldiphosphodolichol beta-mannosyltransferase</fullName>
        <ecNumber evidence="3">2.4.1.142</ecNumber>
    </recommendedName>
</protein>
<dbReference type="GO" id="GO:0004578">
    <property type="term" value="F:chitobiosyldiphosphodolichol beta-mannosyltransferase activity"/>
    <property type="evidence" value="ECO:0007669"/>
    <property type="project" value="UniProtKB-EC"/>
</dbReference>
<dbReference type="Proteomes" id="UP000053890">
    <property type="component" value="Unassembled WGS sequence"/>
</dbReference>
<comment type="subcellular location">
    <subcellularLocation>
        <location evidence="1">Endoplasmic reticulum membrane</location>
        <topology evidence="1">Single-pass membrane protein</topology>
    </subcellularLocation>
</comment>
<dbReference type="GO" id="GO:0005789">
    <property type="term" value="C:endoplasmic reticulum membrane"/>
    <property type="evidence" value="ECO:0007669"/>
    <property type="project" value="UniProtKB-SubCell"/>
</dbReference>
<keyword evidence="10" id="KW-0472">Membrane</keyword>
<dbReference type="OrthoDB" id="614844at2759"/>
<dbReference type="EC" id="2.4.1.142" evidence="3"/>
<proteinExistence type="predicted"/>
<evidence type="ECO:0000256" key="8">
    <source>
        <dbReference type="ARBA" id="ARBA00022824"/>
    </source>
</evidence>
<dbReference type="AlphaFoldDB" id="A0A0P9EWL9"/>